<dbReference type="InterPro" id="IPR011013">
    <property type="entry name" value="Gal_mutarotase_sf_dom"/>
</dbReference>
<dbReference type="Pfam" id="PF01263">
    <property type="entry name" value="Aldose_epim"/>
    <property type="match status" value="1"/>
</dbReference>
<dbReference type="SUPFAM" id="SSF74650">
    <property type="entry name" value="Galactose mutarotase-like"/>
    <property type="match status" value="1"/>
</dbReference>
<proteinExistence type="predicted"/>
<dbReference type="GO" id="GO:0005975">
    <property type="term" value="P:carbohydrate metabolic process"/>
    <property type="evidence" value="ECO:0007669"/>
    <property type="project" value="InterPro"/>
</dbReference>
<dbReference type="InterPro" id="IPR014718">
    <property type="entry name" value="GH-type_carb-bd"/>
</dbReference>
<gene>
    <name evidence="1" type="ORF">KCG34_25100</name>
</gene>
<dbReference type="KEGG" id="caul:KCG34_25100"/>
<dbReference type="Gene3D" id="2.70.98.10">
    <property type="match status" value="1"/>
</dbReference>
<dbReference type="GO" id="GO:0016853">
    <property type="term" value="F:isomerase activity"/>
    <property type="evidence" value="ECO:0007669"/>
    <property type="project" value="InterPro"/>
</dbReference>
<dbReference type="Proteomes" id="UP000676409">
    <property type="component" value="Chromosome"/>
</dbReference>
<sequence length="284" mass="29894">MVLEHGPLRLEILPHVGGGLSRLTFGGREVLRAAGADPGPLDLASFPLVPYANRIAHGVFSFGGRDVRLPGNLAGHQHPLHGHGWLSAWTVEVAAADRAVLAFDYPGGDWPWSYRAVQTIALTDEGLELTLALTNLAEEPAPAALGFHPYFPHRSRATLTTEVSGAWAIDEACLPVGEAPGPPMADWRSGAPLAQAGLIDHCHVGWRGPARIDLGEGLVVTLSASPNLGWLHLYSPPGHDFFCVEPVSCRPDALNAENPAAQGIATLPPGEALAASMSINVAVT</sequence>
<dbReference type="AlphaFoldDB" id="A0A975IXF4"/>
<dbReference type="CDD" id="cd09021">
    <property type="entry name" value="Aldose_epim_Ec_YphB"/>
    <property type="match status" value="1"/>
</dbReference>
<dbReference type="GO" id="GO:0030246">
    <property type="term" value="F:carbohydrate binding"/>
    <property type="evidence" value="ECO:0007669"/>
    <property type="project" value="InterPro"/>
</dbReference>
<accession>A0A975IXF4</accession>
<dbReference type="InterPro" id="IPR008183">
    <property type="entry name" value="Aldose_1/G6P_1-epimerase"/>
</dbReference>
<evidence type="ECO:0000313" key="2">
    <source>
        <dbReference type="Proteomes" id="UP000676409"/>
    </source>
</evidence>
<organism evidence="1 2">
    <name type="scientific">Phenylobacterium montanum</name>
    <dbReference type="NCBI Taxonomy" id="2823693"/>
    <lineage>
        <taxon>Bacteria</taxon>
        <taxon>Pseudomonadati</taxon>
        <taxon>Pseudomonadota</taxon>
        <taxon>Alphaproteobacteria</taxon>
        <taxon>Caulobacterales</taxon>
        <taxon>Caulobacteraceae</taxon>
        <taxon>Phenylobacterium</taxon>
    </lineage>
</organism>
<protein>
    <submittedName>
        <fullName evidence="1">Aldose 1-epimerase</fullName>
    </submittedName>
</protein>
<name>A0A975IXF4_9CAUL</name>
<reference evidence="1" key="1">
    <citation type="submission" date="2021-04" db="EMBL/GenBank/DDBJ databases">
        <title>The complete genome sequence of Caulobacter sp. S6.</title>
        <authorList>
            <person name="Tang Y."/>
            <person name="Ouyang W."/>
            <person name="Liu Q."/>
            <person name="Huang B."/>
            <person name="Guo Z."/>
            <person name="Lei P."/>
        </authorList>
    </citation>
    <scope>NUCLEOTIDE SEQUENCE</scope>
    <source>
        <strain evidence="1">S6</strain>
    </source>
</reference>
<evidence type="ECO:0000313" key="1">
    <source>
        <dbReference type="EMBL" id="QUD90918.1"/>
    </source>
</evidence>
<dbReference type="EMBL" id="CP073078">
    <property type="protein sequence ID" value="QUD90918.1"/>
    <property type="molecule type" value="Genomic_DNA"/>
</dbReference>
<keyword evidence="2" id="KW-1185">Reference proteome</keyword>